<dbReference type="Proteomes" id="UP001142592">
    <property type="component" value="Unassembled WGS sequence"/>
</dbReference>
<evidence type="ECO:0000313" key="1">
    <source>
        <dbReference type="EMBL" id="MCX3266556.1"/>
    </source>
</evidence>
<sequence length="66" mass="7526">MNTTVILQRQVRELKENLQDAVSLAAKYKPNMGMIDQEELARLNKQANGSAYNPKEFDMADRNGEQ</sequence>
<gene>
    <name evidence="1" type="ORF">OQZ29_17490</name>
</gene>
<keyword evidence="2" id="KW-1185">Reference proteome</keyword>
<dbReference type="AlphaFoldDB" id="A0A9X3DI28"/>
<evidence type="ECO:0000313" key="2">
    <source>
        <dbReference type="Proteomes" id="UP001142592"/>
    </source>
</evidence>
<proteinExistence type="predicted"/>
<name>A0A9X3DI28_9SPHI</name>
<accession>A0A9X3DI28</accession>
<reference evidence="1" key="1">
    <citation type="submission" date="2022-11" db="EMBL/GenBank/DDBJ databases">
        <authorList>
            <person name="Graham C."/>
            <person name="Newman J.D."/>
        </authorList>
    </citation>
    <scope>NUCLEOTIDE SEQUENCE</scope>
    <source>
        <strain evidence="1">DSM 19486</strain>
    </source>
</reference>
<comment type="caution">
    <text evidence="1">The sequence shown here is derived from an EMBL/GenBank/DDBJ whole genome shotgun (WGS) entry which is preliminary data.</text>
</comment>
<organism evidence="1 2">
    <name type="scientific">Pedobacter agri</name>
    <dbReference type="NCBI Taxonomy" id="454586"/>
    <lineage>
        <taxon>Bacteria</taxon>
        <taxon>Pseudomonadati</taxon>
        <taxon>Bacteroidota</taxon>
        <taxon>Sphingobacteriia</taxon>
        <taxon>Sphingobacteriales</taxon>
        <taxon>Sphingobacteriaceae</taxon>
        <taxon>Pedobacter</taxon>
    </lineage>
</organism>
<dbReference type="EMBL" id="JAPJUH010000005">
    <property type="protein sequence ID" value="MCX3266556.1"/>
    <property type="molecule type" value="Genomic_DNA"/>
</dbReference>
<protein>
    <submittedName>
        <fullName evidence="1">Uncharacterized protein</fullName>
    </submittedName>
</protein>
<dbReference type="RefSeq" id="WP_010602562.1">
    <property type="nucleotide sequence ID" value="NZ_JAPJUH010000005.1"/>
</dbReference>